<accession>A0A7W7SQ24</accession>
<dbReference type="EMBL" id="JACHJW010000001">
    <property type="protein sequence ID" value="MBB4958858.1"/>
    <property type="molecule type" value="Genomic_DNA"/>
</dbReference>
<dbReference type="PANTHER" id="PTHR43133">
    <property type="entry name" value="RNA POLYMERASE ECF-TYPE SIGMA FACTO"/>
    <property type="match status" value="1"/>
</dbReference>
<keyword evidence="10" id="KW-1185">Reference proteome</keyword>
<dbReference type="InterPro" id="IPR013324">
    <property type="entry name" value="RNA_pol_sigma_r3/r4-like"/>
</dbReference>
<dbReference type="InterPro" id="IPR000838">
    <property type="entry name" value="RNA_pol_sigma70_ECF_CS"/>
</dbReference>
<keyword evidence="5 6" id="KW-0804">Transcription</keyword>
<evidence type="ECO:0000256" key="2">
    <source>
        <dbReference type="ARBA" id="ARBA00023015"/>
    </source>
</evidence>
<feature type="domain" description="RNA polymerase sigma-70 region 2" evidence="7">
    <location>
        <begin position="27"/>
        <end position="96"/>
    </location>
</feature>
<evidence type="ECO:0000259" key="8">
    <source>
        <dbReference type="Pfam" id="PF08281"/>
    </source>
</evidence>
<dbReference type="Pfam" id="PF04542">
    <property type="entry name" value="Sigma70_r2"/>
    <property type="match status" value="1"/>
</dbReference>
<dbReference type="InterPro" id="IPR039425">
    <property type="entry name" value="RNA_pol_sigma-70-like"/>
</dbReference>
<feature type="domain" description="RNA polymerase sigma factor 70 region 4 type 2" evidence="8">
    <location>
        <begin position="122"/>
        <end position="174"/>
    </location>
</feature>
<dbReference type="CDD" id="cd06171">
    <property type="entry name" value="Sigma70_r4"/>
    <property type="match status" value="1"/>
</dbReference>
<dbReference type="RefSeq" id="WP_184534885.1">
    <property type="nucleotide sequence ID" value="NZ_JACHJW010000001.1"/>
</dbReference>
<sequence>MDPATGYTVPEELSPTPTDEQALRLAYQQHGPVLLNYLLRLTKGNRGMAEDIVQETLVRAWSHPEARTNDGQWSRAWLFTVARRIAIDHIRAAQRRPVEMPDERIDDHQSLDDDIERLLNAQEVREAVARLPERLRSALIEIYFQEHSAAEAAENLSVPIGTVKSRTFYALRALHKALIERGFTF</sequence>
<keyword evidence="4 6" id="KW-0238">DNA-binding</keyword>
<dbReference type="Gene3D" id="1.10.10.10">
    <property type="entry name" value="Winged helix-like DNA-binding domain superfamily/Winged helix DNA-binding domain"/>
    <property type="match status" value="1"/>
</dbReference>
<dbReference type="PROSITE" id="PS01063">
    <property type="entry name" value="SIGMA70_ECF"/>
    <property type="match status" value="1"/>
</dbReference>
<dbReference type="GO" id="GO:0006950">
    <property type="term" value="P:response to stress"/>
    <property type="evidence" value="ECO:0007669"/>
    <property type="project" value="UniProtKB-ARBA"/>
</dbReference>
<dbReference type="GO" id="GO:0006352">
    <property type="term" value="P:DNA-templated transcription initiation"/>
    <property type="evidence" value="ECO:0007669"/>
    <property type="project" value="InterPro"/>
</dbReference>
<dbReference type="InterPro" id="IPR013249">
    <property type="entry name" value="RNA_pol_sigma70_r4_t2"/>
</dbReference>
<gene>
    <name evidence="9" type="ORF">FHR38_002591</name>
</gene>
<dbReference type="Proteomes" id="UP000578819">
    <property type="component" value="Unassembled WGS sequence"/>
</dbReference>
<dbReference type="InterPro" id="IPR007627">
    <property type="entry name" value="RNA_pol_sigma70_r2"/>
</dbReference>
<comment type="caution">
    <text evidence="9">The sequence shown here is derived from an EMBL/GenBank/DDBJ whole genome shotgun (WGS) entry which is preliminary data.</text>
</comment>
<evidence type="ECO:0000256" key="5">
    <source>
        <dbReference type="ARBA" id="ARBA00023163"/>
    </source>
</evidence>
<dbReference type="GO" id="GO:0016987">
    <property type="term" value="F:sigma factor activity"/>
    <property type="evidence" value="ECO:0007669"/>
    <property type="project" value="UniProtKB-KW"/>
</dbReference>
<reference evidence="9 10" key="1">
    <citation type="submission" date="2020-08" db="EMBL/GenBank/DDBJ databases">
        <title>Sequencing the genomes of 1000 actinobacteria strains.</title>
        <authorList>
            <person name="Klenk H.-P."/>
        </authorList>
    </citation>
    <scope>NUCLEOTIDE SEQUENCE [LARGE SCALE GENOMIC DNA]</scope>
    <source>
        <strain evidence="9 10">DSM 45886</strain>
    </source>
</reference>
<dbReference type="PANTHER" id="PTHR43133:SF52">
    <property type="entry name" value="ECF RNA POLYMERASE SIGMA FACTOR SIGL"/>
    <property type="match status" value="1"/>
</dbReference>
<dbReference type="GO" id="GO:0003677">
    <property type="term" value="F:DNA binding"/>
    <property type="evidence" value="ECO:0007669"/>
    <property type="project" value="UniProtKB-KW"/>
</dbReference>
<dbReference type="Gene3D" id="1.10.1740.10">
    <property type="match status" value="1"/>
</dbReference>
<dbReference type="AlphaFoldDB" id="A0A7W7SQ24"/>
<dbReference type="InterPro" id="IPR014284">
    <property type="entry name" value="RNA_pol_sigma-70_dom"/>
</dbReference>
<evidence type="ECO:0000256" key="6">
    <source>
        <dbReference type="RuleBase" id="RU000716"/>
    </source>
</evidence>
<dbReference type="InterPro" id="IPR013325">
    <property type="entry name" value="RNA_pol_sigma_r2"/>
</dbReference>
<comment type="similarity">
    <text evidence="1 6">Belongs to the sigma-70 factor family. ECF subfamily.</text>
</comment>
<keyword evidence="2 6" id="KW-0805">Transcription regulation</keyword>
<proteinExistence type="inferred from homology"/>
<dbReference type="NCBIfam" id="TIGR02937">
    <property type="entry name" value="sigma70-ECF"/>
    <property type="match status" value="1"/>
</dbReference>
<keyword evidence="3 6" id="KW-0731">Sigma factor</keyword>
<dbReference type="InterPro" id="IPR036388">
    <property type="entry name" value="WH-like_DNA-bd_sf"/>
</dbReference>
<evidence type="ECO:0000313" key="9">
    <source>
        <dbReference type="EMBL" id="MBB4958858.1"/>
    </source>
</evidence>
<protein>
    <recommendedName>
        <fullName evidence="6">RNA polymerase sigma factor</fullName>
    </recommendedName>
</protein>
<evidence type="ECO:0000313" key="10">
    <source>
        <dbReference type="Proteomes" id="UP000578819"/>
    </source>
</evidence>
<name>A0A7W7SQ24_9ACTN</name>
<evidence type="ECO:0000256" key="1">
    <source>
        <dbReference type="ARBA" id="ARBA00010641"/>
    </source>
</evidence>
<evidence type="ECO:0000256" key="4">
    <source>
        <dbReference type="ARBA" id="ARBA00023125"/>
    </source>
</evidence>
<organism evidence="9 10">
    <name type="scientific">Micromonospora polyrhachis</name>
    <dbReference type="NCBI Taxonomy" id="1282883"/>
    <lineage>
        <taxon>Bacteria</taxon>
        <taxon>Bacillati</taxon>
        <taxon>Actinomycetota</taxon>
        <taxon>Actinomycetes</taxon>
        <taxon>Micromonosporales</taxon>
        <taxon>Micromonosporaceae</taxon>
        <taxon>Micromonospora</taxon>
    </lineage>
</organism>
<dbReference type="Pfam" id="PF08281">
    <property type="entry name" value="Sigma70_r4_2"/>
    <property type="match status" value="1"/>
</dbReference>
<evidence type="ECO:0000256" key="3">
    <source>
        <dbReference type="ARBA" id="ARBA00023082"/>
    </source>
</evidence>
<dbReference type="SUPFAM" id="SSF88659">
    <property type="entry name" value="Sigma3 and sigma4 domains of RNA polymerase sigma factors"/>
    <property type="match status" value="1"/>
</dbReference>
<evidence type="ECO:0000259" key="7">
    <source>
        <dbReference type="Pfam" id="PF04542"/>
    </source>
</evidence>
<dbReference type="SUPFAM" id="SSF88946">
    <property type="entry name" value="Sigma2 domain of RNA polymerase sigma factors"/>
    <property type="match status" value="1"/>
</dbReference>